<reference evidence="2" key="1">
    <citation type="submission" date="2023-07" db="EMBL/GenBank/DDBJ databases">
        <title>Genome content predicts the carbon catabolic preferences of heterotrophic bacteria.</title>
        <authorList>
            <person name="Gralka M."/>
        </authorList>
    </citation>
    <scope>NUCLEOTIDE SEQUENCE</scope>
    <source>
        <strain evidence="2">E2R20</strain>
    </source>
</reference>
<name>A0AAW7YTT7_9STAP</name>
<dbReference type="AlphaFoldDB" id="A0AAW7YTT7"/>
<evidence type="ECO:0000313" key="2">
    <source>
        <dbReference type="EMBL" id="MDO6573608.1"/>
    </source>
</evidence>
<comment type="caution">
    <text evidence="2">The sequence shown here is derived from an EMBL/GenBank/DDBJ whole genome shotgun (WGS) entry which is preliminary data.</text>
</comment>
<gene>
    <name evidence="2" type="ORF">Q4528_05480</name>
</gene>
<keyword evidence="1" id="KW-0472">Membrane</keyword>
<dbReference type="RefSeq" id="WP_141768797.1">
    <property type="nucleotide sequence ID" value="NZ_JAUOQO010000004.1"/>
</dbReference>
<evidence type="ECO:0000313" key="3">
    <source>
        <dbReference type="Proteomes" id="UP001170310"/>
    </source>
</evidence>
<evidence type="ECO:0000256" key="1">
    <source>
        <dbReference type="SAM" id="Phobius"/>
    </source>
</evidence>
<proteinExistence type="predicted"/>
<keyword evidence="3" id="KW-1185">Reference proteome</keyword>
<dbReference type="Proteomes" id="UP001170310">
    <property type="component" value="Unassembled WGS sequence"/>
</dbReference>
<organism evidence="2 3">
    <name type="scientific">Staphylococcus pasteuri_A</name>
    <dbReference type="NCBI Taxonomy" id="3062664"/>
    <lineage>
        <taxon>Bacteria</taxon>
        <taxon>Bacillati</taxon>
        <taxon>Bacillota</taxon>
        <taxon>Bacilli</taxon>
        <taxon>Bacillales</taxon>
        <taxon>Staphylococcaceae</taxon>
        <taxon>Staphylococcus</taxon>
    </lineage>
</organism>
<dbReference type="EMBL" id="JAUOQO010000004">
    <property type="protein sequence ID" value="MDO6573608.1"/>
    <property type="molecule type" value="Genomic_DNA"/>
</dbReference>
<keyword evidence="1" id="KW-1133">Transmembrane helix</keyword>
<accession>A0AAW7YTT7</accession>
<protein>
    <submittedName>
        <fullName evidence="2">Uncharacterized protein</fullName>
    </submittedName>
</protein>
<sequence>MTSITFMYGLLLVIDRSTKIFMDEGGVNYVNGSRLLKDLGGISYILLAMTATVILIVKVVTLRHKEEGT</sequence>
<keyword evidence="1" id="KW-0812">Transmembrane</keyword>
<feature type="transmembrane region" description="Helical" evidence="1">
    <location>
        <begin position="41"/>
        <end position="60"/>
    </location>
</feature>